<dbReference type="Pfam" id="PF06197">
    <property type="entry name" value="DUF998"/>
    <property type="match status" value="1"/>
</dbReference>
<feature type="transmembrane region" description="Helical" evidence="2">
    <location>
        <begin position="30"/>
        <end position="52"/>
    </location>
</feature>
<dbReference type="RefSeq" id="WP_153341539.1">
    <property type="nucleotide sequence ID" value="NZ_WEGI01000005.1"/>
</dbReference>
<dbReference type="EMBL" id="WEGI01000005">
    <property type="protein sequence ID" value="MQY26869.1"/>
    <property type="molecule type" value="Genomic_DNA"/>
</dbReference>
<evidence type="ECO:0000313" key="4">
    <source>
        <dbReference type="Proteomes" id="UP000431401"/>
    </source>
</evidence>
<organism evidence="3 4">
    <name type="scientific">Nocardia aurantia</name>
    <dbReference type="NCBI Taxonomy" id="2585199"/>
    <lineage>
        <taxon>Bacteria</taxon>
        <taxon>Bacillati</taxon>
        <taxon>Actinomycetota</taxon>
        <taxon>Actinomycetes</taxon>
        <taxon>Mycobacteriales</taxon>
        <taxon>Nocardiaceae</taxon>
        <taxon>Nocardia</taxon>
    </lineage>
</organism>
<name>A0A7K0DMF8_9NOCA</name>
<accession>A0A7K0DMF8</accession>
<evidence type="ECO:0000256" key="2">
    <source>
        <dbReference type="SAM" id="Phobius"/>
    </source>
</evidence>
<keyword evidence="4" id="KW-1185">Reference proteome</keyword>
<dbReference type="AlphaFoldDB" id="A0A7K0DMF8"/>
<evidence type="ECO:0008006" key="5">
    <source>
        <dbReference type="Google" id="ProtNLM"/>
    </source>
</evidence>
<reference evidence="3 4" key="1">
    <citation type="submission" date="2019-10" db="EMBL/GenBank/DDBJ databases">
        <title>Nocardia macrotermitis sp. nov. and Nocardia aurantia sp. nov., isolated from the gut of fungus growing-termite Macrotermes natalensis.</title>
        <authorList>
            <person name="Benndorf R."/>
            <person name="Schwitalla J."/>
            <person name="Martin K."/>
            <person name="De Beer W."/>
            <person name="Kaster A.-K."/>
            <person name="Vollmers J."/>
            <person name="Poulsen M."/>
            <person name="Beemelmanns C."/>
        </authorList>
    </citation>
    <scope>NUCLEOTIDE SEQUENCE [LARGE SCALE GENOMIC DNA]</scope>
    <source>
        <strain evidence="3 4">RB56</strain>
    </source>
</reference>
<gene>
    <name evidence="3" type="ORF">NRB56_24450</name>
</gene>
<dbReference type="OrthoDB" id="3406108at2"/>
<feature type="compositionally biased region" description="Low complexity" evidence="1">
    <location>
        <begin position="245"/>
        <end position="256"/>
    </location>
</feature>
<keyword evidence="2" id="KW-0472">Membrane</keyword>
<sequence length="266" mass="28583">MTPTEHRRAGTAVLDPPTAPARRGPRVLRWCVAVAVALAGVCYSSWVLEFVLPIGLDPVNSFLSELDAQGRSYGWVFSTADTLTGILALFAAIGGIFEYSWGKLSIAAWVALGCFGISTIADAQLPLHTCHPDPCPKPEDSGLFPQLHQVHALTSTLAVTSIFVAMIAFSAAAFRYRRWPVLRHSGLWILVLASAVTAWMLIADNLPGNYGLGIAQRIQIGSISLWLIALGVQLGVTARRADLSAATGGHPPGTGARWRRGHRNWP</sequence>
<feature type="transmembrane region" description="Helical" evidence="2">
    <location>
        <begin position="72"/>
        <end position="97"/>
    </location>
</feature>
<evidence type="ECO:0000256" key="1">
    <source>
        <dbReference type="SAM" id="MobiDB-lite"/>
    </source>
</evidence>
<keyword evidence="2" id="KW-0812">Transmembrane</keyword>
<feature type="region of interest" description="Disordered" evidence="1">
    <location>
        <begin position="1"/>
        <end position="21"/>
    </location>
</feature>
<dbReference type="Proteomes" id="UP000431401">
    <property type="component" value="Unassembled WGS sequence"/>
</dbReference>
<evidence type="ECO:0000313" key="3">
    <source>
        <dbReference type="EMBL" id="MQY26869.1"/>
    </source>
</evidence>
<feature type="transmembrane region" description="Helical" evidence="2">
    <location>
        <begin position="214"/>
        <end position="236"/>
    </location>
</feature>
<keyword evidence="2" id="KW-1133">Transmembrane helix</keyword>
<feature type="region of interest" description="Disordered" evidence="1">
    <location>
        <begin position="245"/>
        <end position="266"/>
    </location>
</feature>
<proteinExistence type="predicted"/>
<feature type="transmembrane region" description="Helical" evidence="2">
    <location>
        <begin position="186"/>
        <end position="202"/>
    </location>
</feature>
<comment type="caution">
    <text evidence="3">The sequence shown here is derived from an EMBL/GenBank/DDBJ whole genome shotgun (WGS) entry which is preliminary data.</text>
</comment>
<feature type="transmembrane region" description="Helical" evidence="2">
    <location>
        <begin position="152"/>
        <end position="174"/>
    </location>
</feature>
<feature type="compositionally biased region" description="Basic residues" evidence="1">
    <location>
        <begin position="257"/>
        <end position="266"/>
    </location>
</feature>
<protein>
    <recommendedName>
        <fullName evidence="5">DUF998 domain-containing protein</fullName>
    </recommendedName>
</protein>
<dbReference type="InterPro" id="IPR009339">
    <property type="entry name" value="DUF998"/>
</dbReference>
<feature type="transmembrane region" description="Helical" evidence="2">
    <location>
        <begin position="104"/>
        <end position="121"/>
    </location>
</feature>